<dbReference type="Pfam" id="PF02080">
    <property type="entry name" value="TrkA_C"/>
    <property type="match status" value="1"/>
</dbReference>
<dbReference type="Proteomes" id="UP000543642">
    <property type="component" value="Unassembled WGS sequence"/>
</dbReference>
<feature type="signal peptide" evidence="1">
    <location>
        <begin position="1"/>
        <end position="24"/>
    </location>
</feature>
<reference evidence="4 5" key="1">
    <citation type="submission" date="2020-08" db="EMBL/GenBank/DDBJ databases">
        <title>Genomic Encyclopedia of Type Strains, Phase IV (KMG-IV): sequencing the most valuable type-strain genomes for metagenomic binning, comparative biology and taxonomic classification.</title>
        <authorList>
            <person name="Goeker M."/>
        </authorList>
    </citation>
    <scope>NUCLEOTIDE SEQUENCE [LARGE SCALE GENOMIC DNA]</scope>
    <source>
        <strain evidence="4 5">DSM 106146</strain>
    </source>
</reference>
<evidence type="ECO:0000256" key="1">
    <source>
        <dbReference type="SAM" id="SignalP"/>
    </source>
</evidence>
<dbReference type="RefSeq" id="WP_183776237.1">
    <property type="nucleotide sequence ID" value="NZ_CAWVEG010000228.1"/>
</dbReference>
<dbReference type="GO" id="GO:0008324">
    <property type="term" value="F:monoatomic cation transmembrane transporter activity"/>
    <property type="evidence" value="ECO:0007669"/>
    <property type="project" value="InterPro"/>
</dbReference>
<evidence type="ECO:0000259" key="2">
    <source>
        <dbReference type="PROSITE" id="PS51201"/>
    </source>
</evidence>
<dbReference type="PANTHER" id="PTHR43833:SF7">
    <property type="entry name" value="KTR SYSTEM POTASSIUM UPTAKE PROTEIN C"/>
    <property type="match status" value="1"/>
</dbReference>
<dbReference type="SUPFAM" id="SSF51735">
    <property type="entry name" value="NAD(P)-binding Rossmann-fold domains"/>
    <property type="match status" value="1"/>
</dbReference>
<dbReference type="PROSITE" id="PS51201">
    <property type="entry name" value="RCK_N"/>
    <property type="match status" value="1"/>
</dbReference>
<organism evidence="4 5">
    <name type="scientific">Catenibacillus scindens</name>
    <dbReference type="NCBI Taxonomy" id="673271"/>
    <lineage>
        <taxon>Bacteria</taxon>
        <taxon>Bacillati</taxon>
        <taxon>Bacillota</taxon>
        <taxon>Clostridia</taxon>
        <taxon>Lachnospirales</taxon>
        <taxon>Lachnospiraceae</taxon>
        <taxon>Catenibacillus</taxon>
    </lineage>
</organism>
<keyword evidence="5" id="KW-1185">Reference proteome</keyword>
<keyword evidence="1" id="KW-0732">Signal</keyword>
<feature type="chain" id="PRO_5038897282" evidence="1">
    <location>
        <begin position="25"/>
        <end position="222"/>
    </location>
</feature>
<dbReference type="InterPro" id="IPR003148">
    <property type="entry name" value="RCK_N"/>
</dbReference>
<dbReference type="SUPFAM" id="SSF116726">
    <property type="entry name" value="TrkA C-terminal domain-like"/>
    <property type="match status" value="1"/>
</dbReference>
<dbReference type="PROSITE" id="PS51202">
    <property type="entry name" value="RCK_C"/>
    <property type="match status" value="1"/>
</dbReference>
<dbReference type="Pfam" id="PF02254">
    <property type="entry name" value="TrkA_N"/>
    <property type="match status" value="1"/>
</dbReference>
<dbReference type="GO" id="GO:0006813">
    <property type="term" value="P:potassium ion transport"/>
    <property type="evidence" value="ECO:0007669"/>
    <property type="project" value="InterPro"/>
</dbReference>
<accession>A0A7W8HCW8</accession>
<feature type="domain" description="RCK C-terminal" evidence="3">
    <location>
        <begin position="140"/>
        <end position="222"/>
    </location>
</feature>
<dbReference type="AlphaFoldDB" id="A0A7W8HCW8"/>
<feature type="domain" description="RCK N-terminal" evidence="2">
    <location>
        <begin position="8"/>
        <end position="124"/>
    </location>
</feature>
<proteinExistence type="predicted"/>
<protein>
    <submittedName>
        <fullName evidence="4">Trk system potassium uptake protein TrkA</fullName>
    </submittedName>
</protein>
<sequence>MKKKNQAAASFGIIGLGRFGMALAVTLANAGKEVIVIDKDEAKVKEMRQYTDYAFVSDNLSMETLKEIGVQNCDVVVVCIGEKIDVSILTTMCVIELGVPRVISKALSNEQGAVLRKLGAEVVYPEKDMALRLGKKLVSNNFLEYISLDNSVEIRQIKIPDKFAGQSIEEIGIRKKYGLNIIAIENGNNTTIEVTPDYRLKYEDIIVVIGKVHNIDNFEKLI</sequence>
<dbReference type="EMBL" id="JACHFW010000017">
    <property type="protein sequence ID" value="MBB5266014.1"/>
    <property type="molecule type" value="Genomic_DNA"/>
</dbReference>
<dbReference type="PANTHER" id="PTHR43833">
    <property type="entry name" value="POTASSIUM CHANNEL PROTEIN 2-RELATED-RELATED"/>
    <property type="match status" value="1"/>
</dbReference>
<name>A0A7W8HCW8_9FIRM</name>
<comment type="caution">
    <text evidence="4">The sequence shown here is derived from an EMBL/GenBank/DDBJ whole genome shotgun (WGS) entry which is preliminary data.</text>
</comment>
<evidence type="ECO:0000313" key="4">
    <source>
        <dbReference type="EMBL" id="MBB5266014.1"/>
    </source>
</evidence>
<dbReference type="Gene3D" id="3.30.70.1450">
    <property type="entry name" value="Regulator of K+ conductance, C-terminal domain"/>
    <property type="match status" value="1"/>
</dbReference>
<dbReference type="InterPro" id="IPR036721">
    <property type="entry name" value="RCK_C_sf"/>
</dbReference>
<dbReference type="Gene3D" id="3.40.50.720">
    <property type="entry name" value="NAD(P)-binding Rossmann-like Domain"/>
    <property type="match status" value="1"/>
</dbReference>
<evidence type="ECO:0000259" key="3">
    <source>
        <dbReference type="PROSITE" id="PS51202"/>
    </source>
</evidence>
<dbReference type="InterPro" id="IPR050721">
    <property type="entry name" value="Trk_Ktr_HKT_K-transport"/>
</dbReference>
<evidence type="ECO:0000313" key="5">
    <source>
        <dbReference type="Proteomes" id="UP000543642"/>
    </source>
</evidence>
<gene>
    <name evidence="4" type="ORF">HNP82_003166</name>
</gene>
<dbReference type="InterPro" id="IPR006037">
    <property type="entry name" value="RCK_C"/>
</dbReference>
<dbReference type="InterPro" id="IPR036291">
    <property type="entry name" value="NAD(P)-bd_dom_sf"/>
</dbReference>